<evidence type="ECO:0000313" key="8">
    <source>
        <dbReference type="EMBL" id="ROH86834.1"/>
    </source>
</evidence>
<keyword evidence="5 7" id="KW-1133">Transmembrane helix</keyword>
<feature type="transmembrane region" description="Helical" evidence="7">
    <location>
        <begin position="43"/>
        <end position="61"/>
    </location>
</feature>
<evidence type="ECO:0000256" key="5">
    <source>
        <dbReference type="ARBA" id="ARBA00022989"/>
    </source>
</evidence>
<accession>A0A3N0V2Q7</accession>
<dbReference type="Proteomes" id="UP000275137">
    <property type="component" value="Unassembled WGS sequence"/>
</dbReference>
<evidence type="ECO:0000256" key="6">
    <source>
        <dbReference type="ARBA" id="ARBA00023136"/>
    </source>
</evidence>
<evidence type="ECO:0000256" key="3">
    <source>
        <dbReference type="ARBA" id="ARBA00022475"/>
    </source>
</evidence>
<evidence type="ECO:0000256" key="1">
    <source>
        <dbReference type="ARBA" id="ARBA00004651"/>
    </source>
</evidence>
<keyword evidence="3" id="KW-1003">Cell membrane</keyword>
<proteinExistence type="inferred from homology"/>
<dbReference type="InterPro" id="IPR032808">
    <property type="entry name" value="DoxX"/>
</dbReference>
<dbReference type="InterPro" id="IPR051907">
    <property type="entry name" value="DoxX-like_oxidoreductase"/>
</dbReference>
<comment type="caution">
    <text evidence="8">The sequence shown here is derived from an EMBL/GenBank/DDBJ whole genome shotgun (WGS) entry which is preliminary data.</text>
</comment>
<dbReference type="GO" id="GO:0005886">
    <property type="term" value="C:plasma membrane"/>
    <property type="evidence" value="ECO:0007669"/>
    <property type="project" value="UniProtKB-SubCell"/>
</dbReference>
<comment type="similarity">
    <text evidence="2">Belongs to the DoxX family.</text>
</comment>
<comment type="subcellular location">
    <subcellularLocation>
        <location evidence="1">Cell membrane</location>
        <topology evidence="1">Multi-pass membrane protein</topology>
    </subcellularLocation>
</comment>
<dbReference type="PANTHER" id="PTHR33452:SF1">
    <property type="entry name" value="INNER MEMBRANE PROTEIN YPHA-RELATED"/>
    <property type="match status" value="1"/>
</dbReference>
<keyword evidence="9" id="KW-1185">Reference proteome</keyword>
<dbReference type="EMBL" id="RJVP01000002">
    <property type="protein sequence ID" value="ROH86834.1"/>
    <property type="molecule type" value="Genomic_DNA"/>
</dbReference>
<dbReference type="AlphaFoldDB" id="A0A3N0V2Q7"/>
<feature type="transmembrane region" description="Helical" evidence="7">
    <location>
        <begin position="68"/>
        <end position="88"/>
    </location>
</feature>
<evidence type="ECO:0000256" key="4">
    <source>
        <dbReference type="ARBA" id="ARBA00022692"/>
    </source>
</evidence>
<feature type="transmembrane region" description="Helical" evidence="7">
    <location>
        <begin position="100"/>
        <end position="119"/>
    </location>
</feature>
<protein>
    <submittedName>
        <fullName evidence="8">DoxX family protein</fullName>
    </submittedName>
</protein>
<sequence length="122" mass="12696">MQHVSHLAGRILLALIFVVAGLGKLANPEGTAGYMASVGVPEILLWPTIALEVLGGFAIVIGLQTRLVAYLLAGFSIATAVLFHANFADQMQQILFLKNLAIAGGLLLLASSGATALSVDKR</sequence>
<dbReference type="RefSeq" id="WP_123236643.1">
    <property type="nucleotide sequence ID" value="NZ_RJVP01000002.1"/>
</dbReference>
<feature type="transmembrane region" description="Helical" evidence="7">
    <location>
        <begin position="7"/>
        <end position="23"/>
    </location>
</feature>
<evidence type="ECO:0000313" key="9">
    <source>
        <dbReference type="Proteomes" id="UP000275137"/>
    </source>
</evidence>
<gene>
    <name evidence="8" type="ORF">ED236_03770</name>
</gene>
<dbReference type="Pfam" id="PF07681">
    <property type="entry name" value="DoxX"/>
    <property type="match status" value="1"/>
</dbReference>
<reference evidence="8 9" key="1">
    <citation type="submission" date="2018-10" db="EMBL/GenBank/DDBJ databases">
        <authorList>
            <person name="Chen W.-M."/>
        </authorList>
    </citation>
    <scope>NUCLEOTIDE SEQUENCE [LARGE SCALE GENOMIC DNA]</scope>
    <source>
        <strain evidence="8 9">H-5</strain>
    </source>
</reference>
<dbReference type="PANTHER" id="PTHR33452">
    <property type="entry name" value="OXIDOREDUCTASE CATD-RELATED"/>
    <property type="match status" value="1"/>
</dbReference>
<evidence type="ECO:0000256" key="7">
    <source>
        <dbReference type="SAM" id="Phobius"/>
    </source>
</evidence>
<keyword evidence="4 7" id="KW-0812">Transmembrane</keyword>
<name>A0A3N0V2Q7_9PROT</name>
<organism evidence="8 9">
    <name type="scientific">Pseudomethylobacillus aquaticus</name>
    <dbReference type="NCBI Taxonomy" id="2676064"/>
    <lineage>
        <taxon>Bacteria</taxon>
        <taxon>Pseudomonadati</taxon>
        <taxon>Pseudomonadota</taxon>
        <taxon>Betaproteobacteria</taxon>
        <taxon>Nitrosomonadales</taxon>
        <taxon>Methylophilaceae</taxon>
        <taxon>Pseudomethylobacillus</taxon>
    </lineage>
</organism>
<evidence type="ECO:0000256" key="2">
    <source>
        <dbReference type="ARBA" id="ARBA00006679"/>
    </source>
</evidence>
<keyword evidence="6 7" id="KW-0472">Membrane</keyword>